<evidence type="ECO:0000256" key="2">
    <source>
        <dbReference type="ARBA" id="ARBA00004245"/>
    </source>
</evidence>
<dbReference type="EMBL" id="LGRX02012680">
    <property type="protein sequence ID" value="KAK3266992.1"/>
    <property type="molecule type" value="Genomic_DNA"/>
</dbReference>
<evidence type="ECO:0000313" key="9">
    <source>
        <dbReference type="Proteomes" id="UP001190700"/>
    </source>
</evidence>
<dbReference type="InterPro" id="IPR027012">
    <property type="entry name" value="Enkurin_dom"/>
</dbReference>
<reference evidence="8 9" key="1">
    <citation type="journal article" date="2015" name="Genome Biol. Evol.">
        <title>Comparative Genomics of a Bacterivorous Green Alga Reveals Evolutionary Causalities and Consequences of Phago-Mixotrophic Mode of Nutrition.</title>
        <authorList>
            <person name="Burns J.A."/>
            <person name="Paasch A."/>
            <person name="Narechania A."/>
            <person name="Kim E."/>
        </authorList>
    </citation>
    <scope>NUCLEOTIDE SEQUENCE [LARGE SCALE GENOMIC DNA]</scope>
    <source>
        <strain evidence="8 9">PLY_AMNH</strain>
    </source>
</reference>
<feature type="region of interest" description="Disordered" evidence="6">
    <location>
        <begin position="98"/>
        <end position="144"/>
    </location>
</feature>
<keyword evidence="3" id="KW-0963">Cytoplasm</keyword>
<evidence type="ECO:0000256" key="4">
    <source>
        <dbReference type="ARBA" id="ARBA00023212"/>
    </source>
</evidence>
<comment type="caution">
    <text evidence="8">The sequence shown here is derived from an EMBL/GenBank/DDBJ whole genome shotgun (WGS) entry which is preliminary data.</text>
</comment>
<name>A0AAE0FVX1_9CHLO</name>
<evidence type="ECO:0000256" key="1">
    <source>
        <dbReference type="ARBA" id="ARBA00004138"/>
    </source>
</evidence>
<feature type="region of interest" description="Disordered" evidence="6">
    <location>
        <begin position="1"/>
        <end position="67"/>
    </location>
</feature>
<evidence type="ECO:0000256" key="5">
    <source>
        <dbReference type="ARBA" id="ARBA00023273"/>
    </source>
</evidence>
<dbReference type="PANTHER" id="PTHR21490">
    <property type="entry name" value="ENKURIN-RELATED"/>
    <property type="match status" value="1"/>
</dbReference>
<dbReference type="AlphaFoldDB" id="A0AAE0FVX1"/>
<dbReference type="Proteomes" id="UP001190700">
    <property type="component" value="Unassembled WGS sequence"/>
</dbReference>
<comment type="subcellular location">
    <subcellularLocation>
        <location evidence="1">Cell projection</location>
        <location evidence="1">Cilium</location>
    </subcellularLocation>
    <subcellularLocation>
        <location evidence="2">Cytoplasm</location>
        <location evidence="2">Cytoskeleton</location>
    </subcellularLocation>
</comment>
<dbReference type="Pfam" id="PF13864">
    <property type="entry name" value="Enkurin"/>
    <property type="match status" value="1"/>
</dbReference>
<evidence type="ECO:0000313" key="8">
    <source>
        <dbReference type="EMBL" id="KAK3266992.1"/>
    </source>
</evidence>
<feature type="compositionally biased region" description="Polar residues" evidence="6">
    <location>
        <begin position="49"/>
        <end position="63"/>
    </location>
</feature>
<dbReference type="GO" id="GO:0005929">
    <property type="term" value="C:cilium"/>
    <property type="evidence" value="ECO:0007669"/>
    <property type="project" value="UniProtKB-SubCell"/>
</dbReference>
<dbReference type="PANTHER" id="PTHR21490:SF2">
    <property type="entry name" value="ENKURIN DOMAIN-CONTAINING PROTEIN 1"/>
    <property type="match status" value="1"/>
</dbReference>
<dbReference type="GO" id="GO:0005881">
    <property type="term" value="C:cytoplasmic microtubule"/>
    <property type="evidence" value="ECO:0007669"/>
    <property type="project" value="TreeGrafter"/>
</dbReference>
<dbReference type="InterPro" id="IPR052102">
    <property type="entry name" value="Enkurin_domain-protein"/>
</dbReference>
<feature type="domain" description="Enkurin" evidence="7">
    <location>
        <begin position="186"/>
        <end position="278"/>
    </location>
</feature>
<keyword evidence="5" id="KW-0966">Cell projection</keyword>
<protein>
    <recommendedName>
        <fullName evidence="7">Enkurin domain-containing protein</fullName>
    </recommendedName>
</protein>
<feature type="compositionally biased region" description="Basic and acidic residues" evidence="6">
    <location>
        <begin position="1"/>
        <end position="10"/>
    </location>
</feature>
<organism evidence="8 9">
    <name type="scientific">Cymbomonas tetramitiformis</name>
    <dbReference type="NCBI Taxonomy" id="36881"/>
    <lineage>
        <taxon>Eukaryota</taxon>
        <taxon>Viridiplantae</taxon>
        <taxon>Chlorophyta</taxon>
        <taxon>Pyramimonadophyceae</taxon>
        <taxon>Pyramimonadales</taxon>
        <taxon>Pyramimonadaceae</taxon>
        <taxon>Cymbomonas</taxon>
    </lineage>
</organism>
<sequence>MSGPGRRQEESIYNLLDDAPLDPLRVTPVQNTRPAQDPRAVTHIEKNNPQRLASHQNSSQMSHFLNPEQGIRDQMTRHGIQPRNHSRDNRAAIREASAKNHFMKKNDDEAAQQANKPRRLPGGPPLGRPRAASAREAGGRDFVRENASEVVIPASKGAHALRKESASEEPAQKHGNFGKVPVYLQDRKMQMAELEAERRAALEDADVPPGMKVLTEPERLQMVQQLAETKAQVETELQKLPFTVETPSQIKRKQGLEDRLKEVEDALRVFSRKRVLVRK</sequence>
<feature type="compositionally biased region" description="Basic and acidic residues" evidence="6">
    <location>
        <begin position="98"/>
        <end position="108"/>
    </location>
</feature>
<gene>
    <name evidence="8" type="ORF">CYMTET_24420</name>
</gene>
<evidence type="ECO:0000256" key="6">
    <source>
        <dbReference type="SAM" id="MobiDB-lite"/>
    </source>
</evidence>
<dbReference type="PROSITE" id="PS51665">
    <property type="entry name" value="ENKURIN"/>
    <property type="match status" value="1"/>
</dbReference>
<evidence type="ECO:0000256" key="3">
    <source>
        <dbReference type="ARBA" id="ARBA00022490"/>
    </source>
</evidence>
<accession>A0AAE0FVX1</accession>
<proteinExistence type="predicted"/>
<keyword evidence="4" id="KW-0206">Cytoskeleton</keyword>
<evidence type="ECO:0000259" key="7">
    <source>
        <dbReference type="PROSITE" id="PS51665"/>
    </source>
</evidence>
<keyword evidence="9" id="KW-1185">Reference proteome</keyword>